<dbReference type="GO" id="GO:0000166">
    <property type="term" value="F:nucleotide binding"/>
    <property type="evidence" value="ECO:0007669"/>
    <property type="project" value="UniProtKB-UniRule"/>
</dbReference>
<dbReference type="InterPro" id="IPR007551">
    <property type="entry name" value="YajQ/Smlt4090-like"/>
</dbReference>
<dbReference type="AlphaFoldDB" id="A0A2R5FA83"/>
<dbReference type="PANTHER" id="PTHR30476">
    <property type="entry name" value="UPF0234 PROTEIN YAJQ"/>
    <property type="match status" value="1"/>
</dbReference>
<dbReference type="Pfam" id="PF04461">
    <property type="entry name" value="YajQ"/>
    <property type="match status" value="1"/>
</dbReference>
<comment type="function">
    <text evidence="3">Nucleotide-binding protein.</text>
</comment>
<dbReference type="RefSeq" id="WP_109016266.1">
    <property type="nucleotide sequence ID" value="NZ_BDOQ01000013.1"/>
</dbReference>
<reference evidence="4 5" key="1">
    <citation type="journal article" date="2018" name="Environ. Microbiol.">
        <title>Isolation and genomic characterization of Novimethylophilus kurashikiensis gen. nov. sp. nov., a new lanthanide-dependent methylotrophic species of Methylophilaceae.</title>
        <authorList>
            <person name="Lv H."/>
            <person name="Sahin N."/>
            <person name="Tani A."/>
        </authorList>
    </citation>
    <scope>NUCLEOTIDE SEQUENCE [LARGE SCALE GENOMIC DNA]</scope>
    <source>
        <strain evidence="4 5">La2-4</strain>
    </source>
</reference>
<evidence type="ECO:0000256" key="3">
    <source>
        <dbReference type="HAMAP-Rule" id="MF_00632"/>
    </source>
</evidence>
<protein>
    <recommendedName>
        <fullName evidence="3">Nucleotide-binding protein NMK_2710</fullName>
    </recommendedName>
</protein>
<evidence type="ECO:0000256" key="1">
    <source>
        <dbReference type="ARBA" id="ARBA00022741"/>
    </source>
</evidence>
<dbReference type="PANTHER" id="PTHR30476:SF0">
    <property type="entry name" value="UPF0234 PROTEIN YAJQ"/>
    <property type="match status" value="1"/>
</dbReference>
<dbReference type="Gene3D" id="3.30.70.860">
    <property type="match status" value="1"/>
</dbReference>
<gene>
    <name evidence="4" type="primary">yajQ</name>
    <name evidence="4" type="ORF">NMK_2710</name>
</gene>
<proteinExistence type="inferred from homology"/>
<comment type="similarity">
    <text evidence="2 3">Belongs to the YajQ family.</text>
</comment>
<dbReference type="Gene3D" id="3.30.70.990">
    <property type="entry name" value="YajQ-like, domain 2"/>
    <property type="match status" value="1"/>
</dbReference>
<dbReference type="Proteomes" id="UP000245081">
    <property type="component" value="Unassembled WGS sequence"/>
</dbReference>
<dbReference type="CDD" id="cd11740">
    <property type="entry name" value="YajQ_like"/>
    <property type="match status" value="1"/>
</dbReference>
<comment type="caution">
    <text evidence="4">The sequence shown here is derived from an EMBL/GenBank/DDBJ whole genome shotgun (WGS) entry which is preliminary data.</text>
</comment>
<dbReference type="GO" id="GO:0005829">
    <property type="term" value="C:cytosol"/>
    <property type="evidence" value="ECO:0007669"/>
    <property type="project" value="TreeGrafter"/>
</dbReference>
<dbReference type="OrthoDB" id="9801447at2"/>
<dbReference type="HAMAP" id="MF_00632">
    <property type="entry name" value="UPF0234"/>
    <property type="match status" value="1"/>
</dbReference>
<name>A0A2R5FA83_9PROT</name>
<keyword evidence="1 3" id="KW-0547">Nucleotide-binding</keyword>
<evidence type="ECO:0000256" key="2">
    <source>
        <dbReference type="ARBA" id="ARBA00093450"/>
    </source>
</evidence>
<dbReference type="InterPro" id="IPR035570">
    <property type="entry name" value="UPF0234_N"/>
</dbReference>
<evidence type="ECO:0000313" key="5">
    <source>
        <dbReference type="Proteomes" id="UP000245081"/>
    </source>
</evidence>
<dbReference type="SUPFAM" id="SSF89963">
    <property type="entry name" value="YajQ-like"/>
    <property type="match status" value="2"/>
</dbReference>
<evidence type="ECO:0000313" key="4">
    <source>
        <dbReference type="EMBL" id="GBG15107.1"/>
    </source>
</evidence>
<keyword evidence="5" id="KW-1185">Reference proteome</keyword>
<dbReference type="EMBL" id="BDOQ01000013">
    <property type="protein sequence ID" value="GBG15107.1"/>
    <property type="molecule type" value="Genomic_DNA"/>
</dbReference>
<accession>A0A2R5FA83</accession>
<sequence>MPSFDITSEADMVALKNAIDVADRQITNRYDFKGTSAKVELNEKEKLITLYGDSDFQLDQIKDILMPALEKKEPDSSKRLDHQDVQKISGNKVKQLLKIRDGIDSDLAKRIVKLVKDSGLKVQASIQGDTVRVNGAKRDLLQDTIAFVKKSVTDFPLKFGNFRD</sequence>
<organism evidence="4 5">
    <name type="scientific">Novimethylophilus kurashikiensis</name>
    <dbReference type="NCBI Taxonomy" id="1825523"/>
    <lineage>
        <taxon>Bacteria</taxon>
        <taxon>Pseudomonadati</taxon>
        <taxon>Pseudomonadota</taxon>
        <taxon>Betaproteobacteria</taxon>
        <taxon>Nitrosomonadales</taxon>
        <taxon>Methylophilaceae</taxon>
        <taxon>Novimethylophilus</taxon>
    </lineage>
</organism>
<dbReference type="InterPro" id="IPR036183">
    <property type="entry name" value="YajQ-like_sf"/>
</dbReference>
<dbReference type="NCBIfam" id="NF003819">
    <property type="entry name" value="PRK05412.1"/>
    <property type="match status" value="1"/>
</dbReference>
<dbReference type="InterPro" id="IPR035571">
    <property type="entry name" value="UPF0234-like_C"/>
</dbReference>